<evidence type="ECO:0000313" key="6">
    <source>
        <dbReference type="EMBL" id="MEX1668889.1"/>
    </source>
</evidence>
<evidence type="ECO:0000313" key="7">
    <source>
        <dbReference type="Proteomes" id="UP001557485"/>
    </source>
</evidence>
<accession>A0ABV3U7C0</accession>
<dbReference type="Pfam" id="PF13305">
    <property type="entry name" value="TetR_C_33"/>
    <property type="match status" value="1"/>
</dbReference>
<evidence type="ECO:0000259" key="5">
    <source>
        <dbReference type="PROSITE" id="PS50977"/>
    </source>
</evidence>
<organism evidence="6 7">
    <name type="scientific">Zhongshania guokunii</name>
    <dbReference type="NCBI Taxonomy" id="641783"/>
    <lineage>
        <taxon>Bacteria</taxon>
        <taxon>Pseudomonadati</taxon>
        <taxon>Pseudomonadota</taxon>
        <taxon>Gammaproteobacteria</taxon>
        <taxon>Cellvibrionales</taxon>
        <taxon>Spongiibacteraceae</taxon>
        <taxon>Zhongshania</taxon>
    </lineage>
</organism>
<dbReference type="RefSeq" id="WP_368381159.1">
    <property type="nucleotide sequence ID" value="NZ_JBFRYA010000006.1"/>
</dbReference>
<keyword evidence="3" id="KW-0804">Transcription</keyword>
<protein>
    <submittedName>
        <fullName evidence="6">TetR/AcrR family transcriptional regulator</fullName>
    </submittedName>
</protein>
<evidence type="ECO:0000256" key="1">
    <source>
        <dbReference type="ARBA" id="ARBA00023015"/>
    </source>
</evidence>
<dbReference type="SUPFAM" id="SSF46689">
    <property type="entry name" value="Homeodomain-like"/>
    <property type="match status" value="1"/>
</dbReference>
<feature type="DNA-binding region" description="H-T-H motif" evidence="4">
    <location>
        <begin position="42"/>
        <end position="61"/>
    </location>
</feature>
<evidence type="ECO:0000256" key="4">
    <source>
        <dbReference type="PROSITE-ProRule" id="PRU00335"/>
    </source>
</evidence>
<evidence type="ECO:0000256" key="2">
    <source>
        <dbReference type="ARBA" id="ARBA00023125"/>
    </source>
</evidence>
<gene>
    <name evidence="6" type="ORF">AB4876_08190</name>
</gene>
<dbReference type="InterPro" id="IPR025996">
    <property type="entry name" value="MT1864/Rv1816-like_C"/>
</dbReference>
<feature type="domain" description="HTH tetR-type" evidence="5">
    <location>
        <begin position="19"/>
        <end position="79"/>
    </location>
</feature>
<dbReference type="Gene3D" id="1.10.357.10">
    <property type="entry name" value="Tetracycline Repressor, domain 2"/>
    <property type="match status" value="1"/>
</dbReference>
<dbReference type="PRINTS" id="PR00455">
    <property type="entry name" value="HTHTETR"/>
</dbReference>
<comment type="caution">
    <text evidence="6">The sequence shown here is derived from an EMBL/GenBank/DDBJ whole genome shotgun (WGS) entry which is preliminary data.</text>
</comment>
<dbReference type="PANTHER" id="PTHR30055">
    <property type="entry name" value="HTH-TYPE TRANSCRIPTIONAL REGULATOR RUTR"/>
    <property type="match status" value="1"/>
</dbReference>
<keyword evidence="2 4" id="KW-0238">DNA-binding</keyword>
<dbReference type="Proteomes" id="UP001557485">
    <property type="component" value="Unassembled WGS sequence"/>
</dbReference>
<dbReference type="PANTHER" id="PTHR30055:SF220">
    <property type="entry name" value="TETR-FAMILY REGULATORY PROTEIN"/>
    <property type="match status" value="1"/>
</dbReference>
<dbReference type="EMBL" id="JBFRYA010000006">
    <property type="protein sequence ID" value="MEX1668889.1"/>
    <property type="molecule type" value="Genomic_DNA"/>
</dbReference>
<dbReference type="InterPro" id="IPR036271">
    <property type="entry name" value="Tet_transcr_reg_TetR-rel_C_sf"/>
</dbReference>
<dbReference type="Pfam" id="PF00440">
    <property type="entry name" value="TetR_N"/>
    <property type="match status" value="1"/>
</dbReference>
<proteinExistence type="predicted"/>
<reference evidence="6 7" key="1">
    <citation type="journal article" date="2011" name="Int. J. Syst. Evol. Microbiol.">
        <title>Zhongshania antarctica gen. nov., sp. nov. and Zhongshania guokunii sp. nov., gammaproteobacteria respectively isolated from coastal attached (fast) ice and surface seawater of the Antarctic.</title>
        <authorList>
            <person name="Li H.J."/>
            <person name="Zhang X.Y."/>
            <person name="Chen C.X."/>
            <person name="Zhang Y.J."/>
            <person name="Gao Z.M."/>
            <person name="Yu Y."/>
            <person name="Chen X.L."/>
            <person name="Chen B."/>
            <person name="Zhang Y.Z."/>
        </authorList>
    </citation>
    <scope>NUCLEOTIDE SEQUENCE [LARGE SCALE GENOMIC DNA]</scope>
    <source>
        <strain evidence="6 7">ZS6-22T</strain>
    </source>
</reference>
<dbReference type="InterPro" id="IPR001647">
    <property type="entry name" value="HTH_TetR"/>
</dbReference>
<dbReference type="SUPFAM" id="SSF48498">
    <property type="entry name" value="Tetracyclin repressor-like, C-terminal domain"/>
    <property type="match status" value="1"/>
</dbReference>
<dbReference type="InterPro" id="IPR050109">
    <property type="entry name" value="HTH-type_TetR-like_transc_reg"/>
</dbReference>
<sequence>MTNSIASNTLPSSKPYHHGDLRRQLLDAAANIIRDEGEAALSMRKLAQEVGVSRTAPYHHFSDKQALLCAVAEEGFRRFRVHVSFGPQAHSSGETNAALSPVLDEATIRNFIRNYIDFAVNNAEYYRLMFGGHLWKSQQLTASLKDEAHASFKLYVDQVRAWQQFSAKEAAVDALRYAQVSWSTLHGMSCLLIDGIYLDSAAIAAMTDTAARMFWQQLRGSEFSG</sequence>
<evidence type="ECO:0000256" key="3">
    <source>
        <dbReference type="ARBA" id="ARBA00023163"/>
    </source>
</evidence>
<dbReference type="InterPro" id="IPR009057">
    <property type="entry name" value="Homeodomain-like_sf"/>
</dbReference>
<name>A0ABV3U7C0_9GAMM</name>
<dbReference type="PROSITE" id="PS50977">
    <property type="entry name" value="HTH_TETR_2"/>
    <property type="match status" value="1"/>
</dbReference>
<keyword evidence="7" id="KW-1185">Reference proteome</keyword>
<keyword evidence="1" id="KW-0805">Transcription regulation</keyword>